<proteinExistence type="inferred from homology"/>
<dbReference type="AlphaFoldDB" id="A0A6B2M1Y3"/>
<dbReference type="SUPFAM" id="SSF54211">
    <property type="entry name" value="Ribosomal protein S5 domain 2-like"/>
    <property type="match status" value="1"/>
</dbReference>
<evidence type="ECO:0000256" key="2">
    <source>
        <dbReference type="ARBA" id="ARBA00022741"/>
    </source>
</evidence>
<evidence type="ECO:0000256" key="5">
    <source>
        <dbReference type="ARBA" id="ARBA00038121"/>
    </source>
</evidence>
<dbReference type="GO" id="GO:0005524">
    <property type="term" value="F:ATP binding"/>
    <property type="evidence" value="ECO:0007669"/>
    <property type="project" value="UniProtKB-KW"/>
</dbReference>
<dbReference type="NCBIfam" id="NF009948">
    <property type="entry name" value="PRK13412.1"/>
    <property type="match status" value="1"/>
</dbReference>
<keyword evidence="9" id="KW-0548">Nucleotidyltransferase</keyword>
<dbReference type="InterPro" id="IPR006204">
    <property type="entry name" value="GHMP_kinase_N_dom"/>
</dbReference>
<dbReference type="GO" id="GO:0042352">
    <property type="term" value="P:GDP-L-fucose salvage"/>
    <property type="evidence" value="ECO:0007669"/>
    <property type="project" value="TreeGrafter"/>
</dbReference>
<sequence length="955" mass="104940">MQKLISLSPSVADQFTELTGKASPEWFCTHDPAGSKLGSGGGTIHLLREAWASAGRKGDFPEWIEREKGILLHAGGQSRRLPGYAAEGKALIPVPVFRWSTGQRINQTLLDLQVPFLEQVMETAGEDSRWLIASGDVMLHADRLPASLPSADVVCLGIWGEPEQATRHGVFFTPRNDPESLSFMLQKPTLDEIRNCARDHYFLLDVGVWLLSGRAMRVLLERCFTSSGGESGNSPVEAYDLYGDFGPALGMNPHRKDEEVNALSSAILPLEGGEFYHFGSGPDLIESTLRLQNRIIDQRQLSTTNIKPHPSMFVQNSFLGKGLLSEKQSQIWVENSHLGANWSLDSEHVITGIPENDWSLSVPAGLCLDCVPLKDGGRVVRVYGIRDPFRGPVGDEQTLYAGVSFNSWLISRGISLEELGLDPSTDLQEAAIFPVFKGEIDSTILQWLLTGEGDCANAYKDLRRISAETISRDADLPAIKEQRDAFLTSSLPLLAKHADRSVFYQVDLEHLAGLYAESEFSLPEARPDEERELFKFIRDAMFRACVLKRRNKNWENEEEAAFAALRTALIKSAKSDPVRPALDCLEDQIIWARSPVRLDLAGGWTDTPPYCFLNGGKVVNVAVELNGQPPIQVFVRPRREGGIKIRSIDLGISEELYTYDDLRSYADLGSGFAIAKAALALCGFLPEFHSGKCPDTLEEFLRNFGSGIEISLLCAVPKGSGLGTSSILSATLLGALSELCQLGWNHYIIGQRVLVLEQMLTSGGGWQDQFGGICRGLKYLDTAAGLDQSPKVHWLDDHLFTDPSAQPNILLYYTGITRVAKNVLGEIVRGMFLNSQHRLRVLEKIGKNALRLQASLQEGSYEDLAASVDRSWQLNQALDSGTNTPEIEGILKGLEPWMAGCKLLGAGGGGYLLMLAKDSSAAQKIKEHLSKNPPNPRARFVDVAISNEGLQVTRS</sequence>
<keyword evidence="2" id="KW-0547">Nucleotide-binding</keyword>
<dbReference type="Gene3D" id="3.30.230.120">
    <property type="match status" value="1"/>
</dbReference>
<dbReference type="PRINTS" id="PR00960">
    <property type="entry name" value="LMBPPROTEIN"/>
</dbReference>
<dbReference type="InterPro" id="IPR020568">
    <property type="entry name" value="Ribosomal_Su5_D2-typ_SF"/>
</dbReference>
<evidence type="ECO:0000256" key="3">
    <source>
        <dbReference type="ARBA" id="ARBA00022777"/>
    </source>
</evidence>
<reference evidence="9 10" key="1">
    <citation type="submission" date="2020-02" db="EMBL/GenBank/DDBJ databases">
        <title>Albibacoteraceae fam. nov., the first described family within the subdivision 4 Verrucomicrobia.</title>
        <authorList>
            <person name="Xi F."/>
        </authorList>
    </citation>
    <scope>NUCLEOTIDE SEQUENCE [LARGE SCALE GENOMIC DNA]</scope>
    <source>
        <strain evidence="9 10">CK1056</strain>
    </source>
</reference>
<feature type="domain" description="GDP-fucose pyrophosphorylase" evidence="7">
    <location>
        <begin position="69"/>
        <end position="437"/>
    </location>
</feature>
<evidence type="ECO:0000259" key="8">
    <source>
        <dbReference type="Pfam" id="PF08544"/>
    </source>
</evidence>
<dbReference type="Proteomes" id="UP000478417">
    <property type="component" value="Unassembled WGS sequence"/>
</dbReference>
<dbReference type="PANTHER" id="PTHR32463:SF0">
    <property type="entry name" value="L-FUCOSE KINASE"/>
    <property type="match status" value="1"/>
</dbReference>
<comment type="similarity">
    <text evidence="5">Belongs to the GHMP kinase family.</text>
</comment>
<dbReference type="RefSeq" id="WP_163962936.1">
    <property type="nucleotide sequence ID" value="NZ_JAAGNX010000001.1"/>
</dbReference>
<dbReference type="Pfam" id="PF08544">
    <property type="entry name" value="GHMP_kinases_C"/>
    <property type="match status" value="1"/>
</dbReference>
<name>A0A6B2M1Y3_9BACT</name>
<dbReference type="EMBL" id="JAAGNX010000001">
    <property type="protein sequence ID" value="NDV61740.1"/>
    <property type="molecule type" value="Genomic_DNA"/>
</dbReference>
<dbReference type="InterPro" id="IPR012887">
    <property type="entry name" value="GDP_fucose_pyrophosphorylase"/>
</dbReference>
<evidence type="ECO:0000313" key="9">
    <source>
        <dbReference type="EMBL" id="NDV61740.1"/>
    </source>
</evidence>
<gene>
    <name evidence="9" type="primary">fkp</name>
    <name evidence="9" type="ORF">G0Q06_04690</name>
</gene>
<dbReference type="InterPro" id="IPR001174">
    <property type="entry name" value="HddA/FKP"/>
</dbReference>
<feature type="domain" description="GHMP kinase N-terminal" evidence="6">
    <location>
        <begin position="697"/>
        <end position="771"/>
    </location>
</feature>
<protein>
    <submittedName>
        <fullName evidence="9">Bifunctional fucokinase/L-fucose-1-P-guanylyltransferase</fullName>
    </submittedName>
</protein>
<dbReference type="Pfam" id="PF00288">
    <property type="entry name" value="GHMP_kinases_N"/>
    <property type="match status" value="1"/>
</dbReference>
<dbReference type="SUPFAM" id="SSF55060">
    <property type="entry name" value="GHMP Kinase, C-terminal domain"/>
    <property type="match status" value="1"/>
</dbReference>
<dbReference type="GO" id="GO:0016779">
    <property type="term" value="F:nucleotidyltransferase activity"/>
    <property type="evidence" value="ECO:0007669"/>
    <property type="project" value="UniProtKB-KW"/>
</dbReference>
<evidence type="ECO:0000256" key="1">
    <source>
        <dbReference type="ARBA" id="ARBA00022679"/>
    </source>
</evidence>
<dbReference type="PANTHER" id="PTHR32463">
    <property type="entry name" value="L-FUCOSE KINASE"/>
    <property type="match status" value="1"/>
</dbReference>
<evidence type="ECO:0000259" key="7">
    <source>
        <dbReference type="Pfam" id="PF07959"/>
    </source>
</evidence>
<keyword evidence="1 9" id="KW-0808">Transferase</keyword>
<dbReference type="InterPro" id="IPR036554">
    <property type="entry name" value="GHMP_kinase_C_sf"/>
</dbReference>
<evidence type="ECO:0000256" key="4">
    <source>
        <dbReference type="ARBA" id="ARBA00022840"/>
    </source>
</evidence>
<dbReference type="GO" id="GO:0050201">
    <property type="term" value="F:fucokinase activity"/>
    <property type="evidence" value="ECO:0007669"/>
    <property type="project" value="TreeGrafter"/>
</dbReference>
<evidence type="ECO:0000313" key="10">
    <source>
        <dbReference type="Proteomes" id="UP000478417"/>
    </source>
</evidence>
<dbReference type="InterPro" id="IPR013750">
    <property type="entry name" value="GHMP_kinase_C_dom"/>
</dbReference>
<keyword evidence="3 9" id="KW-0418">Kinase</keyword>
<evidence type="ECO:0000259" key="6">
    <source>
        <dbReference type="Pfam" id="PF00288"/>
    </source>
</evidence>
<keyword evidence="4" id="KW-0067">ATP-binding</keyword>
<comment type="caution">
    <text evidence="9">The sequence shown here is derived from an EMBL/GenBank/DDBJ whole genome shotgun (WGS) entry which is preliminary data.</text>
</comment>
<dbReference type="InterPro" id="IPR052203">
    <property type="entry name" value="GHMP_Kinase-Related"/>
</dbReference>
<keyword evidence="10" id="KW-1185">Reference proteome</keyword>
<dbReference type="Pfam" id="PF07959">
    <property type="entry name" value="Fucose_pyrophosphorylase"/>
    <property type="match status" value="1"/>
</dbReference>
<feature type="domain" description="GHMP kinase C-terminal" evidence="8">
    <location>
        <begin position="854"/>
        <end position="933"/>
    </location>
</feature>
<accession>A0A6B2M1Y3</accession>
<organism evidence="9 10">
    <name type="scientific">Oceanipulchritudo coccoides</name>
    <dbReference type="NCBI Taxonomy" id="2706888"/>
    <lineage>
        <taxon>Bacteria</taxon>
        <taxon>Pseudomonadati</taxon>
        <taxon>Verrucomicrobiota</taxon>
        <taxon>Opitutia</taxon>
        <taxon>Puniceicoccales</taxon>
        <taxon>Oceanipulchritudinaceae</taxon>
        <taxon>Oceanipulchritudo</taxon>
    </lineage>
</organism>